<feature type="binding site" evidence="5">
    <location>
        <position position="283"/>
    </location>
    <ligand>
        <name>Fe cation</name>
        <dbReference type="ChEBI" id="CHEBI:24875"/>
        <note>catalytic</note>
    </ligand>
</feature>
<accession>A0AAN7YQT6</accession>
<protein>
    <recommendedName>
        <fullName evidence="7">Alpha-ketoglutarate-dependent dioxygenase AlkB-like domain-containing protein</fullName>
    </recommendedName>
</protein>
<evidence type="ECO:0000256" key="4">
    <source>
        <dbReference type="ARBA" id="ARBA00023004"/>
    </source>
</evidence>
<gene>
    <name evidence="8" type="ORF">RB653_000661</name>
</gene>
<dbReference type="Proteomes" id="UP001344447">
    <property type="component" value="Unassembled WGS sequence"/>
</dbReference>
<keyword evidence="3" id="KW-0560">Oxidoreductase</keyword>
<feature type="domain" description="Alpha-ketoglutarate-dependent dioxygenase AlkB-like" evidence="7">
    <location>
        <begin position="200"/>
        <end position="381"/>
    </location>
</feature>
<dbReference type="PANTHER" id="PTHR16557:SF2">
    <property type="entry name" value="NUCLEIC ACID DIOXYGENASE ALKBH1"/>
    <property type="match status" value="1"/>
</dbReference>
<dbReference type="SUPFAM" id="SSF51197">
    <property type="entry name" value="Clavaminate synthase-like"/>
    <property type="match status" value="1"/>
</dbReference>
<feature type="region of interest" description="Disordered" evidence="6">
    <location>
        <begin position="1"/>
        <end position="39"/>
    </location>
</feature>
<dbReference type="GO" id="GO:0005737">
    <property type="term" value="C:cytoplasm"/>
    <property type="evidence" value="ECO:0007669"/>
    <property type="project" value="TreeGrafter"/>
</dbReference>
<keyword evidence="4 5" id="KW-0408">Iron</keyword>
<evidence type="ECO:0000256" key="5">
    <source>
        <dbReference type="PIRSR" id="PIRSR604574-2"/>
    </source>
</evidence>
<comment type="cofactor">
    <cofactor evidence="5">
        <name>Fe(2+)</name>
        <dbReference type="ChEBI" id="CHEBI:29033"/>
    </cofactor>
    <text evidence="5">Binds 1 Fe(2+) ion per subunit.</text>
</comment>
<dbReference type="InterPro" id="IPR027450">
    <property type="entry name" value="AlkB-like"/>
</dbReference>
<dbReference type="PANTHER" id="PTHR16557">
    <property type="entry name" value="ALKYLATED DNA REPAIR PROTEIN ALKB-RELATED"/>
    <property type="match status" value="1"/>
</dbReference>
<dbReference type="GO" id="GO:0005634">
    <property type="term" value="C:nucleus"/>
    <property type="evidence" value="ECO:0007669"/>
    <property type="project" value="TreeGrafter"/>
</dbReference>
<dbReference type="GO" id="GO:0035513">
    <property type="term" value="P:oxidative RNA demethylation"/>
    <property type="evidence" value="ECO:0007669"/>
    <property type="project" value="TreeGrafter"/>
</dbReference>
<evidence type="ECO:0000313" key="8">
    <source>
        <dbReference type="EMBL" id="KAK5580639.1"/>
    </source>
</evidence>
<dbReference type="InterPro" id="IPR037151">
    <property type="entry name" value="AlkB-like_sf"/>
</dbReference>
<name>A0AAN7YQT6_9MYCE</name>
<organism evidence="8 9">
    <name type="scientific">Dictyostelium firmibasis</name>
    <dbReference type="NCBI Taxonomy" id="79012"/>
    <lineage>
        <taxon>Eukaryota</taxon>
        <taxon>Amoebozoa</taxon>
        <taxon>Evosea</taxon>
        <taxon>Eumycetozoa</taxon>
        <taxon>Dictyostelia</taxon>
        <taxon>Dictyosteliales</taxon>
        <taxon>Dictyosteliaceae</taxon>
        <taxon>Dictyostelium</taxon>
    </lineage>
</organism>
<dbReference type="FunFam" id="2.60.120.590:FF:000040">
    <property type="entry name" value="Alpha-ketoglutarate-dependent dioxygenase alkB"/>
    <property type="match status" value="1"/>
</dbReference>
<dbReference type="Gene3D" id="2.60.120.590">
    <property type="entry name" value="Alpha-ketoglutarate-dependent dioxygenase AlkB-like"/>
    <property type="match status" value="1"/>
</dbReference>
<dbReference type="GO" id="GO:0008198">
    <property type="term" value="F:ferrous iron binding"/>
    <property type="evidence" value="ECO:0007669"/>
    <property type="project" value="TreeGrafter"/>
</dbReference>
<dbReference type="GO" id="GO:0035515">
    <property type="term" value="F:oxidative RNA demethylase activity"/>
    <property type="evidence" value="ECO:0007669"/>
    <property type="project" value="TreeGrafter"/>
</dbReference>
<feature type="compositionally biased region" description="Low complexity" evidence="6">
    <location>
        <begin position="9"/>
        <end position="24"/>
    </location>
</feature>
<proteinExistence type="predicted"/>
<evidence type="ECO:0000259" key="7">
    <source>
        <dbReference type="Pfam" id="PF13532"/>
    </source>
</evidence>
<dbReference type="InterPro" id="IPR004574">
    <property type="entry name" value="Alkb"/>
</dbReference>
<evidence type="ECO:0000313" key="9">
    <source>
        <dbReference type="Proteomes" id="UP001344447"/>
    </source>
</evidence>
<sequence length="399" mass="46138">MYETEEDPTTANVATTTTAPPKNTENNDKAAKTTTTEPIKKVSEFMRVQRLFRQVTKTENGKNIPKEKREPIDYSPVLDFNNLENNTEENKKLIIDCTSNVTTHEFEFNRETEFYLHPSEWKVYGLQGYPGFYFIKSPFTVSQQKKWIKHALEDYADPPNNNNINLFHGPIKNLWKNGEMEIINDELIKQGKEGLTQLTERPLDKNGEQLPTYRQLLDKLAWSTLGYQYQWTPRLYSEEFYEEFPDDLQELVQKIAIATKFDPYVAEAATVNFYSEDSIMGGHLDDAEQEMEKPIISISFGSTAVFLMGAETRDIAPVPLFIRSGDIVIMGGRSRYCYHGVAKIVENSFDLGLVNENEEPDLKYKIQWLKEKNRRVNINTRQVFKEPKLGGKLVNNKKE</sequence>
<feature type="binding site" evidence="5">
    <location>
        <position position="285"/>
    </location>
    <ligand>
        <name>Fe cation</name>
        <dbReference type="ChEBI" id="CHEBI:24875"/>
        <note>catalytic</note>
    </ligand>
</feature>
<comment type="caution">
    <text evidence="8">The sequence shown here is derived from an EMBL/GenBank/DDBJ whole genome shotgun (WGS) entry which is preliminary data.</text>
</comment>
<evidence type="ECO:0000256" key="3">
    <source>
        <dbReference type="ARBA" id="ARBA00023002"/>
    </source>
</evidence>
<evidence type="ECO:0000256" key="6">
    <source>
        <dbReference type="SAM" id="MobiDB-lite"/>
    </source>
</evidence>
<evidence type="ECO:0000256" key="1">
    <source>
        <dbReference type="ARBA" id="ARBA00022723"/>
    </source>
</evidence>
<feature type="binding site" evidence="5">
    <location>
        <position position="339"/>
    </location>
    <ligand>
        <name>Fe cation</name>
        <dbReference type="ChEBI" id="CHEBI:24875"/>
        <note>catalytic</note>
    </ligand>
</feature>
<dbReference type="AlphaFoldDB" id="A0AAN7YQT6"/>
<keyword evidence="2" id="KW-0223">Dioxygenase</keyword>
<evidence type="ECO:0000256" key="2">
    <source>
        <dbReference type="ARBA" id="ARBA00022964"/>
    </source>
</evidence>
<keyword evidence="9" id="KW-1185">Reference proteome</keyword>
<keyword evidence="1 5" id="KW-0479">Metal-binding</keyword>
<dbReference type="Pfam" id="PF13532">
    <property type="entry name" value="2OG-FeII_Oxy_2"/>
    <property type="match status" value="1"/>
</dbReference>
<dbReference type="GO" id="GO:0035516">
    <property type="term" value="F:broad specificity oxidative DNA demethylase activity"/>
    <property type="evidence" value="ECO:0007669"/>
    <property type="project" value="TreeGrafter"/>
</dbReference>
<dbReference type="EMBL" id="JAVFKY010000002">
    <property type="protein sequence ID" value="KAK5580639.1"/>
    <property type="molecule type" value="Genomic_DNA"/>
</dbReference>
<reference evidence="8 9" key="1">
    <citation type="submission" date="2023-11" db="EMBL/GenBank/DDBJ databases">
        <title>Dfirmibasis_genome.</title>
        <authorList>
            <person name="Edelbroek B."/>
            <person name="Kjellin J."/>
            <person name="Jerlstrom-Hultqvist J."/>
            <person name="Soderbom F."/>
        </authorList>
    </citation>
    <scope>NUCLEOTIDE SEQUENCE [LARGE SCALE GENOMIC DNA]</scope>
    <source>
        <strain evidence="8 9">TNS-C-14</strain>
    </source>
</reference>